<dbReference type="SUPFAM" id="SSF50974">
    <property type="entry name" value="Nitrous oxide reductase, N-terminal domain"/>
    <property type="match status" value="1"/>
</dbReference>
<proteinExistence type="inferred from homology"/>
<dbReference type="InterPro" id="IPR019405">
    <property type="entry name" value="Lactonase_7-beta_prop"/>
</dbReference>
<dbReference type="EMBL" id="JANX01000102">
    <property type="protein sequence ID" value="KGM34310.1"/>
    <property type="molecule type" value="Genomic_DNA"/>
</dbReference>
<evidence type="ECO:0008006" key="5">
    <source>
        <dbReference type="Google" id="ProtNLM"/>
    </source>
</evidence>
<evidence type="ECO:0000313" key="4">
    <source>
        <dbReference type="Proteomes" id="UP000029995"/>
    </source>
</evidence>
<evidence type="ECO:0000256" key="1">
    <source>
        <dbReference type="ARBA" id="ARBA00005564"/>
    </source>
</evidence>
<feature type="non-terminal residue" evidence="3">
    <location>
        <position position="1"/>
    </location>
</feature>
<accession>A0A0A0D8D2</accession>
<name>A0A0A0D8D2_9PROT</name>
<dbReference type="Pfam" id="PF10282">
    <property type="entry name" value="Lactonase"/>
    <property type="match status" value="1"/>
</dbReference>
<dbReference type="PANTHER" id="PTHR30344:SF1">
    <property type="entry name" value="6-PHOSPHOGLUCONOLACTONASE"/>
    <property type="match status" value="1"/>
</dbReference>
<dbReference type="OrthoDB" id="9790815at2"/>
<keyword evidence="2" id="KW-0119">Carbohydrate metabolism</keyword>
<keyword evidence="2" id="KW-0313">Glucose metabolism</keyword>
<reference evidence="3 4" key="1">
    <citation type="submission" date="2014-01" db="EMBL/GenBank/DDBJ databases">
        <title>Genome sequence determination for a cystic fibrosis isolate, Inquilinus limosus.</title>
        <authorList>
            <person name="Pino M."/>
            <person name="Di Conza J."/>
            <person name="Gutkind G."/>
        </authorList>
    </citation>
    <scope>NUCLEOTIDE SEQUENCE [LARGE SCALE GENOMIC DNA]</scope>
    <source>
        <strain evidence="3 4">MP06</strain>
    </source>
</reference>
<dbReference type="InterPro" id="IPR015943">
    <property type="entry name" value="WD40/YVTN_repeat-like_dom_sf"/>
</dbReference>
<protein>
    <recommendedName>
        <fullName evidence="5">6-phosphogluconolactonase</fullName>
    </recommendedName>
</protein>
<dbReference type="GO" id="GO:0006006">
    <property type="term" value="P:glucose metabolic process"/>
    <property type="evidence" value="ECO:0007669"/>
    <property type="project" value="UniProtKB-KW"/>
</dbReference>
<dbReference type="GO" id="GO:0017057">
    <property type="term" value="F:6-phosphogluconolactonase activity"/>
    <property type="evidence" value="ECO:0007669"/>
    <property type="project" value="TreeGrafter"/>
</dbReference>
<sequence>IETAGRFVLSTDLGQDRIHVWTLDEAAGALRPADPPFFPAASAGAGPRHLAFHPDGRTLYTTYEEASQLAVHDWDPATGRASFRQQVGSLPPGFAGSSFASALAVSRDGRFLYSGNRLHNSIAIFAIEPGGTLRWLDAEWTRGDYPNHVALDPTGRFLFACNRRSDNVTLFRVDRESGRLAFTGRYLPIGSPNMVAFLPG</sequence>
<dbReference type="InterPro" id="IPR050282">
    <property type="entry name" value="Cycloisomerase_2"/>
</dbReference>
<dbReference type="Proteomes" id="UP000029995">
    <property type="component" value="Unassembled WGS sequence"/>
</dbReference>
<organism evidence="3 4">
    <name type="scientific">Inquilinus limosus MP06</name>
    <dbReference type="NCBI Taxonomy" id="1398085"/>
    <lineage>
        <taxon>Bacteria</taxon>
        <taxon>Pseudomonadati</taxon>
        <taxon>Pseudomonadota</taxon>
        <taxon>Alphaproteobacteria</taxon>
        <taxon>Rhodospirillales</taxon>
        <taxon>Rhodospirillaceae</taxon>
        <taxon>Inquilinus</taxon>
    </lineage>
</organism>
<dbReference type="PANTHER" id="PTHR30344">
    <property type="entry name" value="6-PHOSPHOGLUCONOLACTONASE-RELATED"/>
    <property type="match status" value="1"/>
</dbReference>
<dbReference type="GO" id="GO:0005829">
    <property type="term" value="C:cytosol"/>
    <property type="evidence" value="ECO:0007669"/>
    <property type="project" value="TreeGrafter"/>
</dbReference>
<dbReference type="AlphaFoldDB" id="A0A0A0D8D2"/>
<evidence type="ECO:0000256" key="2">
    <source>
        <dbReference type="ARBA" id="ARBA00022526"/>
    </source>
</evidence>
<evidence type="ECO:0000313" key="3">
    <source>
        <dbReference type="EMBL" id="KGM34310.1"/>
    </source>
</evidence>
<comment type="similarity">
    <text evidence="1">Belongs to the cycloisomerase 2 family.</text>
</comment>
<gene>
    <name evidence="3" type="ORF">P409_10870</name>
</gene>
<dbReference type="Gene3D" id="2.130.10.10">
    <property type="entry name" value="YVTN repeat-like/Quinoprotein amine dehydrogenase"/>
    <property type="match status" value="1"/>
</dbReference>
<dbReference type="RefSeq" id="WP_034835413.1">
    <property type="nucleotide sequence ID" value="NZ_JANX01000102.1"/>
</dbReference>
<comment type="caution">
    <text evidence="3">The sequence shown here is derived from an EMBL/GenBank/DDBJ whole genome shotgun (WGS) entry which is preliminary data.</text>
</comment>
<dbReference type="InterPro" id="IPR011045">
    <property type="entry name" value="N2O_reductase_N"/>
</dbReference>